<dbReference type="PIRSF" id="PIRSF005962">
    <property type="entry name" value="Pept_M20D_amidohydro"/>
    <property type="match status" value="1"/>
</dbReference>
<evidence type="ECO:0000256" key="3">
    <source>
        <dbReference type="ARBA" id="ARBA00022915"/>
    </source>
</evidence>
<dbReference type="GO" id="GO:0019877">
    <property type="term" value="P:diaminopimelate biosynthetic process"/>
    <property type="evidence" value="ECO:0007669"/>
    <property type="project" value="UniProtKB-KW"/>
</dbReference>
<keyword evidence="3" id="KW-0220">Diaminopimelate biosynthesis</keyword>
<organism evidence="7 8">
    <name type="scientific">Vagococcus allomyrinae</name>
    <dbReference type="NCBI Taxonomy" id="2794353"/>
    <lineage>
        <taxon>Bacteria</taxon>
        <taxon>Bacillati</taxon>
        <taxon>Bacillota</taxon>
        <taxon>Bacilli</taxon>
        <taxon>Lactobacillales</taxon>
        <taxon>Enterococcaceae</taxon>
        <taxon>Vagococcus</taxon>
    </lineage>
</organism>
<proteinExistence type="predicted"/>
<dbReference type="FunFam" id="3.30.70.360:FF:000001">
    <property type="entry name" value="N-acetyldiaminopimelate deacetylase"/>
    <property type="match status" value="1"/>
</dbReference>
<dbReference type="InterPro" id="IPR017439">
    <property type="entry name" value="Amidohydrolase"/>
</dbReference>
<accession>A0A940P7X2</accession>
<evidence type="ECO:0000256" key="1">
    <source>
        <dbReference type="ARBA" id="ARBA00022605"/>
    </source>
</evidence>
<evidence type="ECO:0000313" key="8">
    <source>
        <dbReference type="Proteomes" id="UP000674938"/>
    </source>
</evidence>
<dbReference type="InterPro" id="IPR036264">
    <property type="entry name" value="Bact_exopeptidase_dim_dom"/>
</dbReference>
<evidence type="ECO:0000256" key="4">
    <source>
        <dbReference type="ARBA" id="ARBA00023154"/>
    </source>
</evidence>
<dbReference type="Pfam" id="PF01546">
    <property type="entry name" value="Peptidase_M20"/>
    <property type="match status" value="1"/>
</dbReference>
<dbReference type="EMBL" id="JAEEGA010000001">
    <property type="protein sequence ID" value="MBP1039587.1"/>
    <property type="molecule type" value="Genomic_DNA"/>
</dbReference>
<comment type="cofactor">
    <cofactor evidence="5">
        <name>Mn(2+)</name>
        <dbReference type="ChEBI" id="CHEBI:29035"/>
    </cofactor>
    <text evidence="5">The Mn(2+) ion enhances activity.</text>
</comment>
<keyword evidence="5" id="KW-0479">Metal-binding</keyword>
<dbReference type="Gene3D" id="3.40.630.10">
    <property type="entry name" value="Zn peptidases"/>
    <property type="match status" value="1"/>
</dbReference>
<name>A0A940P7X2_9ENTE</name>
<gene>
    <name evidence="7" type="ORF">I6N95_01065</name>
</gene>
<evidence type="ECO:0000313" key="7">
    <source>
        <dbReference type="EMBL" id="MBP1039587.1"/>
    </source>
</evidence>
<feature type="domain" description="Peptidase M20 dimerisation" evidence="6">
    <location>
        <begin position="170"/>
        <end position="277"/>
    </location>
</feature>
<evidence type="ECO:0000259" key="6">
    <source>
        <dbReference type="Pfam" id="PF07687"/>
    </source>
</evidence>
<dbReference type="Gene3D" id="3.30.70.360">
    <property type="match status" value="1"/>
</dbReference>
<feature type="binding site" evidence="5">
    <location>
        <position position="137"/>
    </location>
    <ligand>
        <name>Mn(2+)</name>
        <dbReference type="ChEBI" id="CHEBI:29035"/>
        <label>2</label>
    </ligand>
</feature>
<dbReference type="NCBIfam" id="TIGR01891">
    <property type="entry name" value="amidohydrolases"/>
    <property type="match status" value="1"/>
</dbReference>
<dbReference type="GO" id="GO:0009085">
    <property type="term" value="P:lysine biosynthetic process"/>
    <property type="evidence" value="ECO:0007669"/>
    <property type="project" value="UniProtKB-KW"/>
</dbReference>
<dbReference type="SUPFAM" id="SSF53187">
    <property type="entry name" value="Zn-dependent exopeptidases"/>
    <property type="match status" value="1"/>
</dbReference>
<dbReference type="PANTHER" id="PTHR11014">
    <property type="entry name" value="PEPTIDASE M20 FAMILY MEMBER"/>
    <property type="match status" value="1"/>
</dbReference>
<keyword evidence="5" id="KW-0464">Manganese</keyword>
<dbReference type="RefSeq" id="WP_209524485.1">
    <property type="nucleotide sequence ID" value="NZ_JAEEGA010000001.1"/>
</dbReference>
<feature type="binding site" evidence="5">
    <location>
        <position position="361"/>
    </location>
    <ligand>
        <name>Mn(2+)</name>
        <dbReference type="ChEBI" id="CHEBI:29035"/>
        <label>2</label>
    </ligand>
</feature>
<sequence length="389" mass="43003">MEIKLDEMLQQMINWRRFLHAHPELSYEECQTSKWLQEKVQTFGDYRIQKVGRTSFIATIDGCKVGSKEVLAFRTDMDGLPIQEETALSYQSIVPGVMHACGHDFHMAMLLGLAEVLGRNTADFSNRVKLVFQSAEEVPPGGGVELVNSGYLDDVDFIYGFHIFPNHPVGHVGIASGAVTASQDIIELEINGRGSHGATPELSIDPIAIGAQLINSLNQIVSRNISPFESAVISFGQFSSGDIFNIIPDRAVLKGNVRTTNDQVRALVKQRVEEVVKGICQANHADYQLNYLQGYGPVINDLKATAMAERAVKQALGVANLFSNPQKMVSEDFSEYTARFQGCFMILGGGEACDGYRYMNHHPKFIADERAMLAGLQVYLQLIEEHSQS</sequence>
<keyword evidence="4" id="KW-0457">Lysine biosynthesis</keyword>
<feature type="binding site" evidence="5">
    <location>
        <position position="103"/>
    </location>
    <ligand>
        <name>Mn(2+)</name>
        <dbReference type="ChEBI" id="CHEBI:29035"/>
        <label>2</label>
    </ligand>
</feature>
<evidence type="ECO:0000256" key="2">
    <source>
        <dbReference type="ARBA" id="ARBA00022801"/>
    </source>
</evidence>
<dbReference type="GO" id="GO:0050118">
    <property type="term" value="F:N-acetyldiaminopimelate deacetylase activity"/>
    <property type="evidence" value="ECO:0007669"/>
    <property type="project" value="UniProtKB-ARBA"/>
</dbReference>
<dbReference type="PANTHER" id="PTHR11014:SF63">
    <property type="entry name" value="METALLOPEPTIDASE, PUTATIVE (AFU_ORTHOLOGUE AFUA_6G09600)-RELATED"/>
    <property type="match status" value="1"/>
</dbReference>
<keyword evidence="2" id="KW-0378">Hydrolase</keyword>
<feature type="binding site" evidence="5">
    <location>
        <position position="162"/>
    </location>
    <ligand>
        <name>Mn(2+)</name>
        <dbReference type="ChEBI" id="CHEBI:29035"/>
        <label>2</label>
    </ligand>
</feature>
<keyword evidence="1" id="KW-0028">Amino-acid biosynthesis</keyword>
<reference evidence="7" key="1">
    <citation type="submission" date="2020-12" db="EMBL/GenBank/DDBJ databases">
        <title>Vagococcus allomyrinae sp. nov. and Enterococcus lavae sp. nov., isolated from the larvae of Allomyrina dichotoma.</title>
        <authorList>
            <person name="Lee S.D."/>
        </authorList>
    </citation>
    <scope>NUCLEOTIDE SEQUENCE</scope>
    <source>
        <strain evidence="7">BWB3-3</strain>
    </source>
</reference>
<keyword evidence="8" id="KW-1185">Reference proteome</keyword>
<dbReference type="Proteomes" id="UP000674938">
    <property type="component" value="Unassembled WGS sequence"/>
</dbReference>
<evidence type="ECO:0000256" key="5">
    <source>
        <dbReference type="PIRSR" id="PIRSR005962-1"/>
    </source>
</evidence>
<feature type="binding site" evidence="5">
    <location>
        <position position="101"/>
    </location>
    <ligand>
        <name>Mn(2+)</name>
        <dbReference type="ChEBI" id="CHEBI:29035"/>
        <label>2</label>
    </ligand>
</feature>
<dbReference type="Pfam" id="PF07687">
    <property type="entry name" value="M20_dimer"/>
    <property type="match status" value="1"/>
</dbReference>
<dbReference type="GO" id="GO:0046872">
    <property type="term" value="F:metal ion binding"/>
    <property type="evidence" value="ECO:0007669"/>
    <property type="project" value="UniProtKB-KW"/>
</dbReference>
<comment type="caution">
    <text evidence="7">The sequence shown here is derived from an EMBL/GenBank/DDBJ whole genome shotgun (WGS) entry which is preliminary data.</text>
</comment>
<protein>
    <submittedName>
        <fullName evidence="7">Amidohydrolase</fullName>
    </submittedName>
</protein>
<dbReference type="InterPro" id="IPR011650">
    <property type="entry name" value="Peptidase_M20_dimer"/>
</dbReference>
<dbReference type="SUPFAM" id="SSF55031">
    <property type="entry name" value="Bacterial exopeptidase dimerisation domain"/>
    <property type="match status" value="1"/>
</dbReference>
<dbReference type="InterPro" id="IPR002933">
    <property type="entry name" value="Peptidase_M20"/>
</dbReference>
<dbReference type="AlphaFoldDB" id="A0A940P7X2"/>